<dbReference type="InterPro" id="IPR005754">
    <property type="entry name" value="Sortase"/>
</dbReference>
<reference evidence="4 5" key="1">
    <citation type="submission" date="2021-03" db="EMBL/GenBank/DDBJ databases">
        <title>Genomic Encyclopedia of Type Strains, Phase IV (KMG-IV): sequencing the most valuable type-strain genomes for metagenomic binning, comparative biology and taxonomic classification.</title>
        <authorList>
            <person name="Goeker M."/>
        </authorList>
    </citation>
    <scope>NUCLEOTIDE SEQUENCE [LARGE SCALE GENOMIC DNA]</scope>
    <source>
        <strain evidence="4 5">DSM 15596</strain>
    </source>
</reference>
<evidence type="ECO:0000313" key="4">
    <source>
        <dbReference type="EMBL" id="MBP1891345.1"/>
    </source>
</evidence>
<dbReference type="EMBL" id="JAGGKI010000001">
    <property type="protein sequence ID" value="MBP1891345.1"/>
    <property type="molecule type" value="Genomic_DNA"/>
</dbReference>
<dbReference type="Gene3D" id="2.40.260.10">
    <property type="entry name" value="Sortase"/>
    <property type="match status" value="1"/>
</dbReference>
<dbReference type="CDD" id="cd06166">
    <property type="entry name" value="Sortase_D_2"/>
    <property type="match status" value="1"/>
</dbReference>
<dbReference type="InterPro" id="IPR042000">
    <property type="entry name" value="Sortase_D_2"/>
</dbReference>
<dbReference type="EC" id="3.4.22.70" evidence="4"/>
<evidence type="ECO:0000256" key="1">
    <source>
        <dbReference type="ARBA" id="ARBA00022801"/>
    </source>
</evidence>
<dbReference type="Pfam" id="PF04203">
    <property type="entry name" value="Sortase"/>
    <property type="match status" value="1"/>
</dbReference>
<keyword evidence="3" id="KW-0472">Membrane</keyword>
<dbReference type="SUPFAM" id="SSF63817">
    <property type="entry name" value="Sortase"/>
    <property type="match status" value="1"/>
</dbReference>
<dbReference type="Proteomes" id="UP000706926">
    <property type="component" value="Unassembled WGS sequence"/>
</dbReference>
<evidence type="ECO:0000256" key="3">
    <source>
        <dbReference type="SAM" id="Phobius"/>
    </source>
</evidence>
<evidence type="ECO:0000313" key="5">
    <source>
        <dbReference type="Proteomes" id="UP000706926"/>
    </source>
</evidence>
<evidence type="ECO:0000256" key="2">
    <source>
        <dbReference type="SAM" id="MobiDB-lite"/>
    </source>
</evidence>
<dbReference type="InterPro" id="IPR023365">
    <property type="entry name" value="Sortase_dom-sf"/>
</dbReference>
<dbReference type="GO" id="GO:0016787">
    <property type="term" value="F:hydrolase activity"/>
    <property type="evidence" value="ECO:0007669"/>
    <property type="project" value="UniProtKB-KW"/>
</dbReference>
<name>A0ABS4F515_9BACL</name>
<sequence length="213" mass="23607">MSETMIKRALPVLFIIAGIILIFYPKLTERVQQAEQEQLAREWQDSLQQISVVDDRQASGNQESNEAAGGAGTSDHASIKSEGELEVMLAIPKIDLKLPVLHGATKENLRTTLASIEHTGRPGEIGNFAVAGHRNRTYGRNFNRLDELAVGDAIEVDTGTRVFKYEVTEKLIVKPEEVWVLESDGKNKEVTLVTCHPMVNPTHRLIIKGKIIS</sequence>
<gene>
    <name evidence="4" type="ORF">J2Z18_000414</name>
</gene>
<keyword evidence="5" id="KW-1185">Reference proteome</keyword>
<accession>A0ABS4F515</accession>
<feature type="transmembrane region" description="Helical" evidence="3">
    <location>
        <begin position="6"/>
        <end position="24"/>
    </location>
</feature>
<keyword evidence="3" id="KW-0812">Transmembrane</keyword>
<comment type="caution">
    <text evidence="4">The sequence shown here is derived from an EMBL/GenBank/DDBJ whole genome shotgun (WGS) entry which is preliminary data.</text>
</comment>
<organism evidence="4 5">
    <name type="scientific">Paenibacillus lactis</name>
    <dbReference type="NCBI Taxonomy" id="228574"/>
    <lineage>
        <taxon>Bacteria</taxon>
        <taxon>Bacillati</taxon>
        <taxon>Bacillota</taxon>
        <taxon>Bacilli</taxon>
        <taxon>Bacillales</taxon>
        <taxon>Paenibacillaceae</taxon>
        <taxon>Paenibacillus</taxon>
    </lineage>
</organism>
<keyword evidence="1 4" id="KW-0378">Hydrolase</keyword>
<proteinExistence type="predicted"/>
<feature type="region of interest" description="Disordered" evidence="2">
    <location>
        <begin position="55"/>
        <end position="77"/>
    </location>
</feature>
<keyword evidence="3" id="KW-1133">Transmembrane helix</keyword>
<dbReference type="NCBIfam" id="TIGR01076">
    <property type="entry name" value="sortase_fam"/>
    <property type="match status" value="1"/>
</dbReference>
<protein>
    <submittedName>
        <fullName evidence="4">Sortase A</fullName>
        <ecNumber evidence="4">3.4.22.70</ecNumber>
    </submittedName>
</protein>